<dbReference type="Pfam" id="PF20990">
    <property type="entry name" value="DUF2207_C"/>
    <property type="match status" value="1"/>
</dbReference>
<name>A0A940PVS5_9MICO</name>
<organism evidence="5 6">
    <name type="scientific">Leucobacter exalbidus</name>
    <dbReference type="NCBI Taxonomy" id="662960"/>
    <lineage>
        <taxon>Bacteria</taxon>
        <taxon>Bacillati</taxon>
        <taxon>Actinomycetota</taxon>
        <taxon>Actinomycetes</taxon>
        <taxon>Micrococcales</taxon>
        <taxon>Microbacteriaceae</taxon>
        <taxon>Leucobacter</taxon>
    </lineage>
</organism>
<dbReference type="InterPro" id="IPR018702">
    <property type="entry name" value="DUF2207"/>
</dbReference>
<feature type="transmembrane region" description="Helical" evidence="2">
    <location>
        <begin position="461"/>
        <end position="480"/>
    </location>
</feature>
<evidence type="ECO:0000313" key="5">
    <source>
        <dbReference type="EMBL" id="MBP1325106.1"/>
    </source>
</evidence>
<feature type="region of interest" description="Disordered" evidence="1">
    <location>
        <begin position="609"/>
        <end position="631"/>
    </location>
</feature>
<dbReference type="EMBL" id="JAFIDA010000001">
    <property type="protein sequence ID" value="MBP1325106.1"/>
    <property type="molecule type" value="Genomic_DNA"/>
</dbReference>
<reference evidence="5" key="1">
    <citation type="submission" date="2021-02" db="EMBL/GenBank/DDBJ databases">
        <title>Sequencing the genomes of 1000 actinobacteria strains.</title>
        <authorList>
            <person name="Klenk H.-P."/>
        </authorList>
    </citation>
    <scope>NUCLEOTIDE SEQUENCE</scope>
    <source>
        <strain evidence="5">DSM 22850</strain>
    </source>
</reference>
<evidence type="ECO:0000256" key="2">
    <source>
        <dbReference type="SAM" id="Phobius"/>
    </source>
</evidence>
<evidence type="ECO:0000259" key="4">
    <source>
        <dbReference type="Pfam" id="PF20990"/>
    </source>
</evidence>
<dbReference type="InterPro" id="IPR048389">
    <property type="entry name" value="YciQ-like_C"/>
</dbReference>
<feature type="domain" description="Predicted membrane protein YciQ-like C-terminal" evidence="4">
    <location>
        <begin position="306"/>
        <end position="555"/>
    </location>
</feature>
<comment type="caution">
    <text evidence="5">The sequence shown here is derived from an EMBL/GenBank/DDBJ whole genome shotgun (WGS) entry which is preliminary data.</text>
</comment>
<feature type="compositionally biased region" description="Gly residues" evidence="1">
    <location>
        <begin position="612"/>
        <end position="631"/>
    </location>
</feature>
<feature type="transmembrane region" description="Helical" evidence="2">
    <location>
        <begin position="269"/>
        <end position="290"/>
    </location>
</feature>
<gene>
    <name evidence="5" type="ORF">JOF28_000338</name>
</gene>
<feature type="transmembrane region" description="Helical" evidence="2">
    <location>
        <begin position="430"/>
        <end position="455"/>
    </location>
</feature>
<evidence type="ECO:0000313" key="6">
    <source>
        <dbReference type="Proteomes" id="UP000675163"/>
    </source>
</evidence>
<sequence>MVAHSPHSPAPTARIIALAVALLCALLLSGAWQALTARPAHADVQNFSYDRWHVAADIGVNDEGRATARFTETITARFPDHDQNRGLVRGIPGRYEGAPLSPRDFTVTDVAGDAVPFEIEHDDGFTAVLTGDDRYLHGVHTVVISYTLSDVILARDDGARDEFYWDLLDFEHAQQVDSFSAEVTFDAALAEQLSGDARCYAGAAGSDAECVIERGSGSAGAEPFNPAAATWSVAPLTLEAREGVTVAIGLAPGAVTQPAARLPSFALDIAPLLIAGAGLLLSAAACVSVMRMRRKRRVHRGTIVAQYDVPRQWPPLLAAELAGTSPHPVPAQIVHLAVTGALRIELESKPDGTLVRPKKQRPRLRLVDPAVAEEPLDHATVARVFSSAVPGTVFEVPRKSEKFASRMEKLRSDGRAAAFKRGYVTRVYSAVGRVLGVAGLALTAAAFALGCVAIGQRESPLAFAAILVEIVAVVLAVIGVKRHRVFTAQGAEAREYLLGVREFIRVAEADRIAMLQSVTGAERLPAGDASVVQLYERLLPYAMLFGMEKEWTRALEVQYEATPQGASFAPHWVAGTGAVGLIGVGSALESTISQFTSTFTSAAGYTASSSGGSTGGGFAGGGGGGGFSGGR</sequence>
<dbReference type="AlphaFoldDB" id="A0A940PVS5"/>
<dbReference type="RefSeq" id="WP_209704183.1">
    <property type="nucleotide sequence ID" value="NZ_JAFIDA010000001.1"/>
</dbReference>
<keyword evidence="6" id="KW-1185">Reference proteome</keyword>
<proteinExistence type="predicted"/>
<keyword evidence="2" id="KW-0812">Transmembrane</keyword>
<evidence type="ECO:0000256" key="1">
    <source>
        <dbReference type="SAM" id="MobiDB-lite"/>
    </source>
</evidence>
<evidence type="ECO:0000259" key="3">
    <source>
        <dbReference type="Pfam" id="PF09972"/>
    </source>
</evidence>
<accession>A0A940PVS5</accession>
<keyword evidence="2" id="KW-0472">Membrane</keyword>
<protein>
    <submittedName>
        <fullName evidence="5">Membrane protein YgcG</fullName>
    </submittedName>
</protein>
<dbReference type="Pfam" id="PF09972">
    <property type="entry name" value="DUF2207"/>
    <property type="match status" value="1"/>
</dbReference>
<dbReference type="Proteomes" id="UP000675163">
    <property type="component" value="Unassembled WGS sequence"/>
</dbReference>
<keyword evidence="2" id="KW-1133">Transmembrane helix</keyword>
<feature type="domain" description="DUF2207" evidence="3">
    <location>
        <begin position="67"/>
        <end position="186"/>
    </location>
</feature>